<dbReference type="PANTHER" id="PTHR43441">
    <property type="entry name" value="RIBOSOMAL-PROTEIN-SERINE ACETYLTRANSFERASE"/>
    <property type="match status" value="1"/>
</dbReference>
<dbReference type="KEGG" id="harc:HARCEL1_08670"/>
<dbReference type="RefSeq" id="WP_108382454.1">
    <property type="nucleotide sequence ID" value="NZ_CP028858.1"/>
</dbReference>
<dbReference type="GO" id="GO:0008999">
    <property type="term" value="F:protein-N-terminal-alanine acetyltransferase activity"/>
    <property type="evidence" value="ECO:0007669"/>
    <property type="project" value="TreeGrafter"/>
</dbReference>
<dbReference type="CDD" id="cd04301">
    <property type="entry name" value="NAT_SF"/>
    <property type="match status" value="1"/>
</dbReference>
<accession>A0A2R4X1V3</accession>
<dbReference type="GeneID" id="36512575"/>
<dbReference type="Gene3D" id="3.40.630.30">
    <property type="match status" value="1"/>
</dbReference>
<dbReference type="InterPro" id="IPR016181">
    <property type="entry name" value="Acyl_CoA_acyltransferase"/>
</dbReference>
<organism evidence="2 3">
    <name type="scientific">Halococcoides cellulosivorans</name>
    <dbReference type="NCBI Taxonomy" id="1679096"/>
    <lineage>
        <taxon>Archaea</taxon>
        <taxon>Methanobacteriati</taxon>
        <taxon>Methanobacteriota</taxon>
        <taxon>Stenosarchaea group</taxon>
        <taxon>Halobacteria</taxon>
        <taxon>Halobacteriales</taxon>
        <taxon>Haloarculaceae</taxon>
        <taxon>Halococcoides</taxon>
    </lineage>
</organism>
<keyword evidence="3" id="KW-1185">Reference proteome</keyword>
<dbReference type="SUPFAM" id="SSF55729">
    <property type="entry name" value="Acyl-CoA N-acyltransferases (Nat)"/>
    <property type="match status" value="1"/>
</dbReference>
<dbReference type="Pfam" id="PF13302">
    <property type="entry name" value="Acetyltransf_3"/>
    <property type="match status" value="1"/>
</dbReference>
<keyword evidence="2" id="KW-0808">Transferase</keyword>
<reference evidence="2 3" key="1">
    <citation type="submission" date="2018-04" db="EMBL/GenBank/DDBJ databases">
        <title>Halococcoides cellulosivorans gen. nov., sp. nov., an extremely halophilic cellulose-utilizing haloarchaeon from hypersaline lakes.</title>
        <authorList>
            <person name="Sorokin D.Y."/>
            <person name="Toshchakov S.V."/>
            <person name="Samarov N.I."/>
            <person name="Korzhenkov A."/>
            <person name="Kublanov I.V."/>
        </authorList>
    </citation>
    <scope>NUCLEOTIDE SEQUENCE [LARGE SCALE GENOMIC DNA]</scope>
    <source>
        <strain evidence="2 3">HArcel1</strain>
    </source>
</reference>
<gene>
    <name evidence="2" type="ORF">HARCEL1_08670</name>
</gene>
<dbReference type="GO" id="GO:1990189">
    <property type="term" value="F:protein N-terminal-serine acetyltransferase activity"/>
    <property type="evidence" value="ECO:0007669"/>
    <property type="project" value="TreeGrafter"/>
</dbReference>
<evidence type="ECO:0000313" key="3">
    <source>
        <dbReference type="Proteomes" id="UP000244727"/>
    </source>
</evidence>
<dbReference type="EMBL" id="CP028858">
    <property type="protein sequence ID" value="AWB27777.1"/>
    <property type="molecule type" value="Genomic_DNA"/>
</dbReference>
<dbReference type="InterPro" id="IPR000182">
    <property type="entry name" value="GNAT_dom"/>
</dbReference>
<feature type="domain" description="N-acetyltransferase" evidence="1">
    <location>
        <begin position="12"/>
        <end position="167"/>
    </location>
</feature>
<proteinExistence type="predicted"/>
<dbReference type="InterPro" id="IPR051908">
    <property type="entry name" value="Ribosomal_N-acetyltransferase"/>
</dbReference>
<dbReference type="PROSITE" id="PS51186">
    <property type="entry name" value="GNAT"/>
    <property type="match status" value="1"/>
</dbReference>
<dbReference type="AlphaFoldDB" id="A0A2R4X1V3"/>
<evidence type="ECO:0000259" key="1">
    <source>
        <dbReference type="PROSITE" id="PS51186"/>
    </source>
</evidence>
<sequence length="177" mass="19734">MPGPVFVRGETVTLHSIEPEDAETVASMVNDPEVWPSLAVSEPHSAADERDWIDSLSEADGHHFLIRVDEATVGVIGLNHPDPVWGHAELGVYLRPDAQGNGYAADAIRRVCRWAFEDRRLHKIFSNVYETNPASKRMLQAVGFTHEGTFREHAFVRGAYRDVERYGLLAGEIVDAE</sequence>
<evidence type="ECO:0000313" key="2">
    <source>
        <dbReference type="EMBL" id="AWB27777.1"/>
    </source>
</evidence>
<dbReference type="Proteomes" id="UP000244727">
    <property type="component" value="Chromosome"/>
</dbReference>
<name>A0A2R4X1V3_9EURY</name>
<dbReference type="PANTHER" id="PTHR43441:SF10">
    <property type="entry name" value="ACETYLTRANSFERASE"/>
    <property type="match status" value="1"/>
</dbReference>
<dbReference type="GO" id="GO:0005737">
    <property type="term" value="C:cytoplasm"/>
    <property type="evidence" value="ECO:0007669"/>
    <property type="project" value="TreeGrafter"/>
</dbReference>
<protein>
    <submittedName>
        <fullName evidence="2">GNAT family N-acetyltransferase</fullName>
    </submittedName>
</protein>